<dbReference type="Pfam" id="PF13530">
    <property type="entry name" value="SCP2_2"/>
    <property type="match status" value="1"/>
</dbReference>
<evidence type="ECO:0000313" key="3">
    <source>
        <dbReference type="EMBL" id="AHJ34572.1"/>
    </source>
</evidence>
<dbReference type="InterPro" id="IPR016181">
    <property type="entry name" value="Acyl_CoA_acyltransferase"/>
</dbReference>
<dbReference type="Gene3D" id="3.40.630.30">
    <property type="match status" value="1"/>
</dbReference>
<dbReference type="InterPro" id="IPR041380">
    <property type="entry name" value="Acetyltransf_17"/>
</dbReference>
<organism evidence="3 4">
    <name type="scientific">Lacticaseibacillus paracasei N1115</name>
    <dbReference type="NCBI Taxonomy" id="1446494"/>
    <lineage>
        <taxon>Bacteria</taxon>
        <taxon>Bacillati</taxon>
        <taxon>Bacillota</taxon>
        <taxon>Bacilli</taxon>
        <taxon>Lactobacillales</taxon>
        <taxon>Lactobacillaceae</taxon>
        <taxon>Lacticaseibacillus</taxon>
    </lineage>
</organism>
<proteinExistence type="predicted"/>
<geneLocation type="plasmid" evidence="4">
    <name>3</name>
</geneLocation>
<feature type="domain" description="Eis-like acetyltransferase" evidence="2">
    <location>
        <begin position="43"/>
        <end position="109"/>
    </location>
</feature>
<dbReference type="InterPro" id="IPR051554">
    <property type="entry name" value="Acetyltransferase_Eis"/>
</dbReference>
<dbReference type="GO" id="GO:0030649">
    <property type="term" value="P:aminoglycoside antibiotic catabolic process"/>
    <property type="evidence" value="ECO:0007669"/>
    <property type="project" value="TreeGrafter"/>
</dbReference>
<dbReference type="SUPFAM" id="SSF55718">
    <property type="entry name" value="SCP-like"/>
    <property type="match status" value="1"/>
</dbReference>
<accession>A0A806LK33</accession>
<dbReference type="InterPro" id="IPR036527">
    <property type="entry name" value="SCP2_sterol-bd_dom_sf"/>
</dbReference>
<reference evidence="3 4" key="1">
    <citation type="journal article" date="2014" name="Genome Announc.">
        <title>Whole Genome Sequence of the Probiotic Strain Lactobacillus paracasei N1115, Isolated from Traditional Chinese Fermented Milk.</title>
        <authorList>
            <person name="Wang S."/>
            <person name="Zhu H."/>
            <person name="He F."/>
            <person name="Luo Y."/>
            <person name="Kang Z."/>
            <person name="Lu C."/>
            <person name="Feng L."/>
            <person name="Lu X."/>
            <person name="Xue Y."/>
            <person name="Wang H."/>
        </authorList>
    </citation>
    <scope>NUCLEOTIDE SEQUENCE [LARGE SCALE GENOMIC DNA]</scope>
    <source>
        <strain evidence="3 4">N1115</strain>
    </source>
</reference>
<dbReference type="InterPro" id="IPR025559">
    <property type="entry name" value="Eis_dom"/>
</dbReference>
<dbReference type="EMBL" id="CP007125">
    <property type="protein sequence ID" value="AHJ34572.1"/>
    <property type="molecule type" value="Genomic_DNA"/>
</dbReference>
<dbReference type="AlphaFoldDB" id="A0A806LK33"/>
<dbReference type="Pfam" id="PF17668">
    <property type="entry name" value="Acetyltransf_17"/>
    <property type="match status" value="1"/>
</dbReference>
<dbReference type="PANTHER" id="PTHR37817:SF1">
    <property type="entry name" value="N-ACETYLTRANSFERASE EIS"/>
    <property type="match status" value="1"/>
</dbReference>
<evidence type="ECO:0008006" key="5">
    <source>
        <dbReference type="Google" id="ProtNLM"/>
    </source>
</evidence>
<dbReference type="PANTHER" id="PTHR37817">
    <property type="entry name" value="N-ACETYLTRANSFERASE EIS"/>
    <property type="match status" value="1"/>
</dbReference>
<name>A0A806LK33_LACPA</name>
<evidence type="ECO:0000313" key="4">
    <source>
        <dbReference type="Proteomes" id="UP000019441"/>
    </source>
</evidence>
<dbReference type="GO" id="GO:0034069">
    <property type="term" value="F:aminoglycoside N-acetyltransferase activity"/>
    <property type="evidence" value="ECO:0007669"/>
    <property type="project" value="TreeGrafter"/>
</dbReference>
<protein>
    <recommendedName>
        <fullName evidence="5">Acetyltransferase</fullName>
    </recommendedName>
</protein>
<dbReference type="KEGG" id="lpq:AF91_15405"/>
<evidence type="ECO:0000259" key="2">
    <source>
        <dbReference type="Pfam" id="PF17668"/>
    </source>
</evidence>
<gene>
    <name evidence="3" type="ORF">AF91_15405</name>
</gene>
<evidence type="ECO:0000259" key="1">
    <source>
        <dbReference type="Pfam" id="PF13530"/>
    </source>
</evidence>
<feature type="domain" description="Enhanced intracellular survival protein" evidence="1">
    <location>
        <begin position="113"/>
        <end position="212"/>
    </location>
</feature>
<sequence length="217" mass="24697">MAIITLIERSQIELMQHHTIQYIAATLGRSRVSIRHELHRCPEGEQLIIKEFVAETVAARHQLIEFIVKHQVTFKEIVYEAPDTDFLLDYLPNGDDVCATIKPYMMARIVNLKNFFYKYPAPQDAKADLVFRLHDDNIADNDGYWHLCVSDDGIELEKVEQSSESVEISIQQLSKIFMGAQTATGLARRGQIIATAEEAAELDSVRVKQSPSLVDYF</sequence>
<dbReference type="SUPFAM" id="SSF55729">
    <property type="entry name" value="Acyl-CoA N-acyltransferases (Nat)"/>
    <property type="match status" value="1"/>
</dbReference>
<dbReference type="Gene3D" id="3.30.1050.10">
    <property type="entry name" value="SCP2 sterol-binding domain"/>
    <property type="match status" value="1"/>
</dbReference>
<keyword evidence="3" id="KW-0614">Plasmid</keyword>
<dbReference type="Proteomes" id="UP000019441">
    <property type="component" value="Plasmid unnamed_3"/>
</dbReference>